<organism evidence="4 5">
    <name type="scientific">Hohenbuehelia grisea</name>
    <dbReference type="NCBI Taxonomy" id="104357"/>
    <lineage>
        <taxon>Eukaryota</taxon>
        <taxon>Fungi</taxon>
        <taxon>Dikarya</taxon>
        <taxon>Basidiomycota</taxon>
        <taxon>Agaricomycotina</taxon>
        <taxon>Agaricomycetes</taxon>
        <taxon>Agaricomycetidae</taxon>
        <taxon>Agaricales</taxon>
        <taxon>Pleurotineae</taxon>
        <taxon>Pleurotaceae</taxon>
        <taxon>Hohenbuehelia</taxon>
    </lineage>
</organism>
<gene>
    <name evidence="4" type="ORF">HGRIS_006629</name>
</gene>
<proteinExistence type="inferred from homology"/>
<evidence type="ECO:0000259" key="3">
    <source>
        <dbReference type="Pfam" id="PF08190"/>
    </source>
</evidence>
<evidence type="ECO:0000313" key="5">
    <source>
        <dbReference type="Proteomes" id="UP001556367"/>
    </source>
</evidence>
<protein>
    <recommendedName>
        <fullName evidence="3">PIH1 N-terminal domain-containing protein</fullName>
    </recommendedName>
</protein>
<dbReference type="PANTHER" id="PTHR22997:SF0">
    <property type="entry name" value="PIH1 DOMAIN-CONTAINING PROTEIN 1"/>
    <property type="match status" value="1"/>
</dbReference>
<evidence type="ECO:0000256" key="1">
    <source>
        <dbReference type="ARBA" id="ARBA00008511"/>
    </source>
</evidence>
<feature type="compositionally biased region" description="Polar residues" evidence="2">
    <location>
        <begin position="217"/>
        <end position="226"/>
    </location>
</feature>
<feature type="compositionally biased region" description="Polar residues" evidence="2">
    <location>
        <begin position="263"/>
        <end position="273"/>
    </location>
</feature>
<dbReference type="PANTHER" id="PTHR22997">
    <property type="entry name" value="PIH1 DOMAIN-CONTAINING PROTEIN 1"/>
    <property type="match status" value="1"/>
</dbReference>
<name>A0ABR3J9L0_9AGAR</name>
<keyword evidence="5" id="KW-1185">Reference proteome</keyword>
<dbReference type="Proteomes" id="UP001556367">
    <property type="component" value="Unassembled WGS sequence"/>
</dbReference>
<feature type="region of interest" description="Disordered" evidence="2">
    <location>
        <begin position="200"/>
        <end position="276"/>
    </location>
</feature>
<dbReference type="EMBL" id="JASNQZ010000010">
    <property type="protein sequence ID" value="KAL0952349.1"/>
    <property type="molecule type" value="Genomic_DNA"/>
</dbReference>
<dbReference type="Pfam" id="PF08190">
    <property type="entry name" value="PIH1"/>
    <property type="match status" value="1"/>
</dbReference>
<evidence type="ECO:0000256" key="2">
    <source>
        <dbReference type="SAM" id="MobiDB-lite"/>
    </source>
</evidence>
<reference evidence="5" key="1">
    <citation type="submission" date="2024-06" db="EMBL/GenBank/DDBJ databases">
        <title>Multi-omics analyses provide insights into the biosynthesis of the anticancer antibiotic pleurotin in Hohenbuehelia grisea.</title>
        <authorList>
            <person name="Weaver J.A."/>
            <person name="Alberti F."/>
        </authorList>
    </citation>
    <scope>NUCLEOTIDE SEQUENCE [LARGE SCALE GENOMIC DNA]</scope>
    <source>
        <strain evidence="5">T-177</strain>
    </source>
</reference>
<accession>A0ABR3J9L0</accession>
<feature type="domain" description="PIH1 N-terminal" evidence="3">
    <location>
        <begin position="68"/>
        <end position="191"/>
    </location>
</feature>
<comment type="similarity">
    <text evidence="1">Belongs to the PIH1 family.</text>
</comment>
<dbReference type="InterPro" id="IPR050734">
    <property type="entry name" value="PIH1/Kintoun_subfamily"/>
</dbReference>
<comment type="caution">
    <text evidence="4">The sequence shown here is derived from an EMBL/GenBank/DDBJ whole genome shotgun (WGS) entry which is preliminary data.</text>
</comment>
<evidence type="ECO:0000313" key="4">
    <source>
        <dbReference type="EMBL" id="KAL0952349.1"/>
    </source>
</evidence>
<sequence length="391" mass="42615">MHQWASTNFLSSSNTLMSLPTTRVTLEPIPGFCIKSSLAEAHSYIPKSDTNPPQNVLEVKPSVVPLPKGLKVFVNIAWDKNVPAAPEGSEEAIRKAMEGDDIDETNPDGWYVPVVVAQGRLDKDKAGQPSLVYDCVYNPSVKSRTLRDPDFKIFLIELALQRIEAQSLVSLSRQIKTPNIAAKGKLEKRTVLIPSVLYESRKGDAPNPDPNPAASVVSLNTSTHNKTSGRKPLIEEVSASSSKPPPIPKSILKKPTQDAPDVSSLSLEPSTSGPVAPVWTWSKEPSPAMDKIKIVVQVPGVTPSHISSSTLDVEAQRFILSIPPLFELDVRLDIPDAEIVANTRSLYSSSRPESSDQAPNNALTLKRQRDLDVDGARAEWRVQEGILVVYA</sequence>
<dbReference type="InterPro" id="IPR012981">
    <property type="entry name" value="PIH1_N"/>
</dbReference>